<dbReference type="FunCoup" id="S8F615">
    <property type="interactions" value="85"/>
</dbReference>
<dbReference type="FunFam" id="1.20.5.2210:FF:000002">
    <property type="entry name" value="ATP synthase subunit 4 mitochondrial"/>
    <property type="match status" value="1"/>
</dbReference>
<evidence type="ECO:0000256" key="7">
    <source>
        <dbReference type="ARBA" id="ARBA00023136"/>
    </source>
</evidence>
<accession>S8F615</accession>
<dbReference type="GO" id="GO:0046933">
    <property type="term" value="F:proton-transporting ATP synthase activity, rotational mechanism"/>
    <property type="evidence" value="ECO:0007669"/>
    <property type="project" value="TreeGrafter"/>
</dbReference>
<dbReference type="InterPro" id="IPR008688">
    <property type="entry name" value="ATP_synth_Bsub_B/MI25"/>
</dbReference>
<keyword evidence="2 8" id="KW-0138">CF(0)</keyword>
<dbReference type="InParanoid" id="S8F615"/>
<keyword evidence="4 8" id="KW-0999">Mitochondrion inner membrane</keyword>
<sequence>MASRIAANSLRATASRIRPQAVASLPRAIVARGMASSSNPPPAEKASELINKMPSSTGLVTKTGSVVLGTGLLATAISQELYVVNEETVIAAGFFVLLAFIAKSIREPYRDWAEGHINRIRGILNSSRAEHTQAVKDRIASVEQMKDVVSVTENLFALSKETAQLEAEAFVQQQKVALATEVKAVLDSWVRFEQQEKENEQAELTKTVIANVLKSLQDDKVQKEILANAVAEIDQLVKKQAI</sequence>
<evidence type="ECO:0000256" key="1">
    <source>
        <dbReference type="ARBA" id="ARBA00022448"/>
    </source>
</evidence>
<comment type="similarity">
    <text evidence="8">Belongs to the eukaryotic ATPase B chain family.</text>
</comment>
<keyword evidence="3 8" id="KW-0375">Hydrogen ion transport</keyword>
<dbReference type="PANTHER" id="PTHR12733">
    <property type="entry name" value="MITOCHONDRIAL ATP SYNTHASE B CHAIN"/>
    <property type="match status" value="1"/>
</dbReference>
<dbReference type="HOGENOM" id="CLU_077208_0_0_1"/>
<evidence type="ECO:0000256" key="8">
    <source>
        <dbReference type="RuleBase" id="RU368017"/>
    </source>
</evidence>
<dbReference type="Gene3D" id="1.20.5.2210">
    <property type="match status" value="1"/>
</dbReference>
<evidence type="ECO:0000256" key="2">
    <source>
        <dbReference type="ARBA" id="ARBA00022547"/>
    </source>
</evidence>
<dbReference type="Proteomes" id="UP000015241">
    <property type="component" value="Unassembled WGS sequence"/>
</dbReference>
<evidence type="ECO:0000256" key="6">
    <source>
        <dbReference type="ARBA" id="ARBA00023128"/>
    </source>
</evidence>
<evidence type="ECO:0000256" key="3">
    <source>
        <dbReference type="ARBA" id="ARBA00022781"/>
    </source>
</evidence>
<dbReference type="GO" id="GO:0045259">
    <property type="term" value="C:proton-transporting ATP synthase complex"/>
    <property type="evidence" value="ECO:0007669"/>
    <property type="project" value="UniProtKB-KW"/>
</dbReference>
<dbReference type="STRING" id="743788.S8F615"/>
<dbReference type="EMBL" id="KE504236">
    <property type="protein sequence ID" value="EPS94339.1"/>
    <property type="molecule type" value="Genomic_DNA"/>
</dbReference>
<evidence type="ECO:0000256" key="4">
    <source>
        <dbReference type="ARBA" id="ARBA00022792"/>
    </source>
</evidence>
<comment type="function">
    <text evidence="8">Subunit b, of the mitochondrial membrane ATP synthase complex (F(1)F(0) ATP synthase or Complex V) that produces ATP from ADP in the presence of a proton gradient across the membrane which is generated by electron transport complexes of the respiratory chain. ATP synthase complex consist of a soluble F(1) head domain - the catalytic core - and a membrane F(1) domain - the membrane proton channel. These two domains are linked by a central stalk rotating inside the F(1) region and a stationary peripheral stalk. During catalysis, ATP synthesis in the catalytic domain of F(1) is coupled via a rotary mechanism of the central stalk subunits to proton translocation. In vivo, can only synthesize ATP although its ATP hydrolase activity can be activated artificially in vitro. Part of the complex F(0) domain. Part of the complex F(0) domain and the peripheric stalk, which acts as a stator to hold the catalytic alpha(3)beta(3) subcomplex and subunit a/ATP6 static relative to the rotary elements.</text>
</comment>
<dbReference type="SUPFAM" id="SSF161060">
    <property type="entry name" value="ATP synthase B chain-like"/>
    <property type="match status" value="1"/>
</dbReference>
<dbReference type="PANTHER" id="PTHR12733:SF3">
    <property type="entry name" value="ATP SYNTHASE F(0) COMPLEX SUBUNIT B1, MITOCHONDRIAL"/>
    <property type="match status" value="1"/>
</dbReference>
<organism evidence="9 10">
    <name type="scientific">Fomitopsis schrenkii</name>
    <name type="common">Brown rot fungus</name>
    <dbReference type="NCBI Taxonomy" id="2126942"/>
    <lineage>
        <taxon>Eukaryota</taxon>
        <taxon>Fungi</taxon>
        <taxon>Dikarya</taxon>
        <taxon>Basidiomycota</taxon>
        <taxon>Agaricomycotina</taxon>
        <taxon>Agaricomycetes</taxon>
        <taxon>Polyporales</taxon>
        <taxon>Fomitopsis</taxon>
    </lineage>
</organism>
<evidence type="ECO:0000313" key="9">
    <source>
        <dbReference type="EMBL" id="EPS94339.1"/>
    </source>
</evidence>
<keyword evidence="1 8" id="KW-0813">Transport</keyword>
<gene>
    <name evidence="9" type="ORF">FOMPIDRAFT_1026233</name>
</gene>
<proteinExistence type="inferred from homology"/>
<evidence type="ECO:0000313" key="10">
    <source>
        <dbReference type="Proteomes" id="UP000015241"/>
    </source>
</evidence>
<dbReference type="OrthoDB" id="67388at2759"/>
<dbReference type="InterPro" id="IPR013837">
    <property type="entry name" value="ATP_synth_F0_suB"/>
</dbReference>
<comment type="subunit">
    <text evidence="8">F-type ATPases have 2 components, CF(1) - the catalytic core - and CF(0) - the membrane proton channel. In yeast, the dimeric form of ATP synthase consists of 17 polypeptides: alpha, beta, gamma, delta, epsilon, 4 (B), 5 (OSCP), 6 (A), 8, 9 (C), d, E (Tim11), f, g, h, i/j and k.</text>
</comment>
<keyword evidence="10" id="KW-1185">Reference proteome</keyword>
<name>S8F615_FOMSC</name>
<keyword evidence="5 8" id="KW-0406">Ion transport</keyword>
<evidence type="ECO:0000256" key="5">
    <source>
        <dbReference type="ARBA" id="ARBA00023065"/>
    </source>
</evidence>
<dbReference type="Pfam" id="PF05405">
    <property type="entry name" value="Mt_ATP-synt_B"/>
    <property type="match status" value="1"/>
</dbReference>
<keyword evidence="7 8" id="KW-0472">Membrane</keyword>
<dbReference type="AlphaFoldDB" id="S8F615"/>
<dbReference type="GO" id="GO:0005743">
    <property type="term" value="C:mitochondrial inner membrane"/>
    <property type="evidence" value="ECO:0007669"/>
    <property type="project" value="UniProtKB-SubCell"/>
</dbReference>
<protein>
    <recommendedName>
        <fullName evidence="8">ATP synthase subunit 4</fullName>
    </recommendedName>
</protein>
<keyword evidence="6 8" id="KW-0496">Mitochondrion</keyword>
<dbReference type="eggNOG" id="KOG3976">
    <property type="taxonomic scope" value="Eukaryota"/>
</dbReference>
<comment type="subcellular location">
    <subcellularLocation>
        <location evidence="8">Mitochondrion</location>
    </subcellularLocation>
    <subcellularLocation>
        <location evidence="8">Mitochondrion inner membrane</location>
    </subcellularLocation>
</comment>
<reference evidence="9 10" key="1">
    <citation type="journal article" date="2012" name="Science">
        <title>The Paleozoic origin of enzymatic lignin decomposition reconstructed from 31 fungal genomes.</title>
        <authorList>
            <person name="Floudas D."/>
            <person name="Binder M."/>
            <person name="Riley R."/>
            <person name="Barry K."/>
            <person name="Blanchette R.A."/>
            <person name="Henrissat B."/>
            <person name="Martinez A.T."/>
            <person name="Otillar R."/>
            <person name="Spatafora J.W."/>
            <person name="Yadav J.S."/>
            <person name="Aerts A."/>
            <person name="Benoit I."/>
            <person name="Boyd A."/>
            <person name="Carlson A."/>
            <person name="Copeland A."/>
            <person name="Coutinho P.M."/>
            <person name="de Vries R.P."/>
            <person name="Ferreira P."/>
            <person name="Findley K."/>
            <person name="Foster B."/>
            <person name="Gaskell J."/>
            <person name="Glotzer D."/>
            <person name="Gorecki P."/>
            <person name="Heitman J."/>
            <person name="Hesse C."/>
            <person name="Hori C."/>
            <person name="Igarashi K."/>
            <person name="Jurgens J.A."/>
            <person name="Kallen N."/>
            <person name="Kersten P."/>
            <person name="Kohler A."/>
            <person name="Kuees U."/>
            <person name="Kumar T.K.A."/>
            <person name="Kuo A."/>
            <person name="LaButti K."/>
            <person name="Larrondo L.F."/>
            <person name="Lindquist E."/>
            <person name="Ling A."/>
            <person name="Lombard V."/>
            <person name="Lucas S."/>
            <person name="Lundell T."/>
            <person name="Martin R."/>
            <person name="McLaughlin D.J."/>
            <person name="Morgenstern I."/>
            <person name="Morin E."/>
            <person name="Murat C."/>
            <person name="Nagy L.G."/>
            <person name="Nolan M."/>
            <person name="Ohm R.A."/>
            <person name="Patyshakuliyeva A."/>
            <person name="Rokas A."/>
            <person name="Ruiz-Duenas F.J."/>
            <person name="Sabat G."/>
            <person name="Salamov A."/>
            <person name="Samejima M."/>
            <person name="Schmutz J."/>
            <person name="Slot J.C."/>
            <person name="St John F."/>
            <person name="Stenlid J."/>
            <person name="Sun H."/>
            <person name="Sun S."/>
            <person name="Syed K."/>
            <person name="Tsang A."/>
            <person name="Wiebenga A."/>
            <person name="Young D."/>
            <person name="Pisabarro A."/>
            <person name="Eastwood D.C."/>
            <person name="Martin F."/>
            <person name="Cullen D."/>
            <person name="Grigoriev I.V."/>
            <person name="Hibbett D.S."/>
        </authorList>
    </citation>
    <scope>NUCLEOTIDE SEQUENCE</scope>
    <source>
        <strain evidence="10">FP-58527</strain>
    </source>
</reference>